<evidence type="ECO:0000259" key="10">
    <source>
        <dbReference type="PROSITE" id="PS50208"/>
    </source>
</evidence>
<dbReference type="InterPro" id="IPR001309">
    <property type="entry name" value="Pept_C14_p20"/>
</dbReference>
<accession>A0A9D4IUC5</accession>
<dbReference type="OrthoDB" id="6116485at2759"/>
<evidence type="ECO:0000259" key="9">
    <source>
        <dbReference type="PROSITE" id="PS50207"/>
    </source>
</evidence>
<keyword evidence="5" id="KW-0788">Thiol protease</keyword>
<dbReference type="InterPro" id="IPR033139">
    <property type="entry name" value="Caspase_cys_AS"/>
</dbReference>
<feature type="compositionally biased region" description="Basic and acidic residues" evidence="8">
    <location>
        <begin position="16"/>
        <end position="36"/>
    </location>
</feature>
<dbReference type="SUPFAM" id="SSF52129">
    <property type="entry name" value="Caspase-like"/>
    <property type="match status" value="1"/>
</dbReference>
<evidence type="ECO:0000256" key="1">
    <source>
        <dbReference type="ARBA" id="ARBA00010134"/>
    </source>
</evidence>
<dbReference type="InterPro" id="IPR029030">
    <property type="entry name" value="Caspase-like_dom_sf"/>
</dbReference>
<evidence type="ECO:0000256" key="3">
    <source>
        <dbReference type="ARBA" id="ARBA00022703"/>
    </source>
</evidence>
<gene>
    <name evidence="11" type="ORF">DPMN_163354</name>
</gene>
<feature type="compositionally biased region" description="Gly residues" evidence="8">
    <location>
        <begin position="1"/>
        <end position="10"/>
    </location>
</feature>
<name>A0A9D4IUC5_DREPO</name>
<dbReference type="PANTHER" id="PTHR10454:SF232">
    <property type="entry name" value="AT03047P-RELATED"/>
    <property type="match status" value="1"/>
</dbReference>
<reference evidence="11" key="1">
    <citation type="journal article" date="2019" name="bioRxiv">
        <title>The Genome of the Zebra Mussel, Dreissena polymorpha: A Resource for Invasive Species Research.</title>
        <authorList>
            <person name="McCartney M.A."/>
            <person name="Auch B."/>
            <person name="Kono T."/>
            <person name="Mallez S."/>
            <person name="Zhang Y."/>
            <person name="Obille A."/>
            <person name="Becker A."/>
            <person name="Abrahante J.E."/>
            <person name="Garbe J."/>
            <person name="Badalamenti J.P."/>
            <person name="Herman A."/>
            <person name="Mangelson H."/>
            <person name="Liachko I."/>
            <person name="Sullivan S."/>
            <person name="Sone E.D."/>
            <person name="Koren S."/>
            <person name="Silverstein K.A.T."/>
            <person name="Beckman K.B."/>
            <person name="Gohl D.M."/>
        </authorList>
    </citation>
    <scope>NUCLEOTIDE SEQUENCE</scope>
    <source>
        <strain evidence="11">Duluth1</strain>
        <tissue evidence="11">Whole animal</tissue>
    </source>
</reference>
<dbReference type="FunFam" id="3.40.50.1460:FF:000001">
    <property type="entry name" value="Caspase-3 preproprotein"/>
    <property type="match status" value="1"/>
</dbReference>
<dbReference type="InterPro" id="IPR002398">
    <property type="entry name" value="Pept_C14"/>
</dbReference>
<feature type="domain" description="Caspase family p20" evidence="10">
    <location>
        <begin position="99"/>
        <end position="226"/>
    </location>
</feature>
<evidence type="ECO:0000256" key="5">
    <source>
        <dbReference type="ARBA" id="ARBA00022807"/>
    </source>
</evidence>
<dbReference type="SMART" id="SM00115">
    <property type="entry name" value="CASc"/>
    <property type="match status" value="1"/>
</dbReference>
<evidence type="ECO:0000313" key="11">
    <source>
        <dbReference type="EMBL" id="KAH3785269.1"/>
    </source>
</evidence>
<dbReference type="InterPro" id="IPR011600">
    <property type="entry name" value="Pept_C14_caspase"/>
</dbReference>
<dbReference type="GO" id="GO:0004197">
    <property type="term" value="F:cysteine-type endopeptidase activity"/>
    <property type="evidence" value="ECO:0007669"/>
    <property type="project" value="InterPro"/>
</dbReference>
<evidence type="ECO:0000313" key="12">
    <source>
        <dbReference type="Proteomes" id="UP000828390"/>
    </source>
</evidence>
<keyword evidence="4" id="KW-0378">Hydrolase</keyword>
<dbReference type="PROSITE" id="PS50208">
    <property type="entry name" value="CASPASE_P20"/>
    <property type="match status" value="1"/>
</dbReference>
<dbReference type="GO" id="GO:0006508">
    <property type="term" value="P:proteolysis"/>
    <property type="evidence" value="ECO:0007669"/>
    <property type="project" value="UniProtKB-KW"/>
</dbReference>
<evidence type="ECO:0008006" key="13">
    <source>
        <dbReference type="Google" id="ProtNLM"/>
    </source>
</evidence>
<keyword evidence="3" id="KW-0053">Apoptosis</keyword>
<keyword evidence="12" id="KW-1185">Reference proteome</keyword>
<dbReference type="PRINTS" id="PR00376">
    <property type="entry name" value="IL1BCENZYME"/>
</dbReference>
<evidence type="ECO:0000256" key="2">
    <source>
        <dbReference type="ARBA" id="ARBA00022670"/>
    </source>
</evidence>
<evidence type="ECO:0000256" key="6">
    <source>
        <dbReference type="ARBA" id="ARBA00023145"/>
    </source>
</evidence>
<dbReference type="PROSITE" id="PS50207">
    <property type="entry name" value="CASPASE_P10"/>
    <property type="match status" value="1"/>
</dbReference>
<feature type="domain" description="Caspase family p10" evidence="9">
    <location>
        <begin position="247"/>
        <end position="343"/>
    </location>
</feature>
<sequence length="345" mass="37449">MKAGDPGSGTNGIEIVADHPLNDHNDAIGGESREGVDMAGAHGVDAGGSSSTGSSNAYGSSVDAKGLSIFNKRPQEQPGPARRPLINLELDSYDVTHRERGHALIINQETFSVELNRRGFTRRTGTAVDERNISRKLKAMGFQVKSYPDLKASQIRSVCAKMAAQDHSDSDMFLFVILTHGEEGIVFGTDEGLEIQEVAGYFKGDKCPSLVGKPKLFFIQACRGYKTDAGVHISVTDALPASMKGSDSIKLPVEADFLFAYSTVPGYYSWRNGTNGSWFIQALCAVLDMLGDEPVELQKILIALNRKVAQSFESNNPGNADFHQMKQVPAISSMLTKDLFLTRKK</sequence>
<feature type="region of interest" description="Disordered" evidence="8">
    <location>
        <begin position="1"/>
        <end position="59"/>
    </location>
</feature>
<evidence type="ECO:0000256" key="4">
    <source>
        <dbReference type="ARBA" id="ARBA00022801"/>
    </source>
</evidence>
<keyword evidence="6" id="KW-0865">Zymogen</keyword>
<keyword evidence="2" id="KW-0645">Protease</keyword>
<dbReference type="GO" id="GO:0006915">
    <property type="term" value="P:apoptotic process"/>
    <property type="evidence" value="ECO:0007669"/>
    <property type="project" value="UniProtKB-KW"/>
</dbReference>
<dbReference type="GO" id="GO:0043525">
    <property type="term" value="P:positive regulation of neuron apoptotic process"/>
    <property type="evidence" value="ECO:0007669"/>
    <property type="project" value="TreeGrafter"/>
</dbReference>
<comment type="caution">
    <text evidence="11">The sequence shown here is derived from an EMBL/GenBank/DDBJ whole genome shotgun (WGS) entry which is preliminary data.</text>
</comment>
<dbReference type="Gene3D" id="3.40.50.1460">
    <property type="match status" value="1"/>
</dbReference>
<proteinExistence type="inferred from homology"/>
<dbReference type="Proteomes" id="UP000828390">
    <property type="component" value="Unassembled WGS sequence"/>
</dbReference>
<dbReference type="CDD" id="cd00032">
    <property type="entry name" value="CASc"/>
    <property type="match status" value="1"/>
</dbReference>
<dbReference type="Pfam" id="PF00656">
    <property type="entry name" value="Peptidase_C14"/>
    <property type="match status" value="1"/>
</dbReference>
<dbReference type="InterPro" id="IPR002138">
    <property type="entry name" value="Pept_C14_p10"/>
</dbReference>
<protein>
    <recommendedName>
        <fullName evidence="13">Caspase-3</fullName>
    </recommendedName>
</protein>
<reference evidence="11" key="2">
    <citation type="submission" date="2020-11" db="EMBL/GenBank/DDBJ databases">
        <authorList>
            <person name="McCartney M.A."/>
            <person name="Auch B."/>
            <person name="Kono T."/>
            <person name="Mallez S."/>
            <person name="Becker A."/>
            <person name="Gohl D.M."/>
            <person name="Silverstein K.A.T."/>
            <person name="Koren S."/>
            <person name="Bechman K.B."/>
            <person name="Herman A."/>
            <person name="Abrahante J.E."/>
            <person name="Garbe J."/>
        </authorList>
    </citation>
    <scope>NUCLEOTIDE SEQUENCE</scope>
    <source>
        <strain evidence="11">Duluth1</strain>
        <tissue evidence="11">Whole animal</tissue>
    </source>
</reference>
<evidence type="ECO:0000256" key="8">
    <source>
        <dbReference type="SAM" id="MobiDB-lite"/>
    </source>
</evidence>
<evidence type="ECO:0000256" key="7">
    <source>
        <dbReference type="RuleBase" id="RU003971"/>
    </source>
</evidence>
<dbReference type="GO" id="GO:0005737">
    <property type="term" value="C:cytoplasm"/>
    <property type="evidence" value="ECO:0007669"/>
    <property type="project" value="TreeGrafter"/>
</dbReference>
<dbReference type="EMBL" id="JAIWYP010000008">
    <property type="protein sequence ID" value="KAH3785269.1"/>
    <property type="molecule type" value="Genomic_DNA"/>
</dbReference>
<feature type="compositionally biased region" description="Low complexity" evidence="8">
    <location>
        <begin position="47"/>
        <end position="59"/>
    </location>
</feature>
<organism evidence="11 12">
    <name type="scientific">Dreissena polymorpha</name>
    <name type="common">Zebra mussel</name>
    <name type="synonym">Mytilus polymorpha</name>
    <dbReference type="NCBI Taxonomy" id="45954"/>
    <lineage>
        <taxon>Eukaryota</taxon>
        <taxon>Metazoa</taxon>
        <taxon>Spiralia</taxon>
        <taxon>Lophotrochozoa</taxon>
        <taxon>Mollusca</taxon>
        <taxon>Bivalvia</taxon>
        <taxon>Autobranchia</taxon>
        <taxon>Heteroconchia</taxon>
        <taxon>Euheterodonta</taxon>
        <taxon>Imparidentia</taxon>
        <taxon>Neoheterodontei</taxon>
        <taxon>Myida</taxon>
        <taxon>Dreissenoidea</taxon>
        <taxon>Dreissenidae</taxon>
        <taxon>Dreissena</taxon>
    </lineage>
</organism>
<dbReference type="PANTHER" id="PTHR10454">
    <property type="entry name" value="CASPASE"/>
    <property type="match status" value="1"/>
</dbReference>
<dbReference type="PROSITE" id="PS01122">
    <property type="entry name" value="CASPASE_CYS"/>
    <property type="match status" value="1"/>
</dbReference>
<dbReference type="AlphaFoldDB" id="A0A9D4IUC5"/>
<comment type="similarity">
    <text evidence="1 7">Belongs to the peptidase C14A family.</text>
</comment>
<dbReference type="InterPro" id="IPR015917">
    <property type="entry name" value="Pept_C14A"/>
</dbReference>